<accession>A0A8T1X543</accession>
<feature type="domain" description="Fungal lipase-type" evidence="2">
    <location>
        <begin position="166"/>
        <end position="288"/>
    </location>
</feature>
<keyword evidence="4" id="KW-1185">Reference proteome</keyword>
<dbReference type="Pfam" id="PF01764">
    <property type="entry name" value="Lipase_3"/>
    <property type="match status" value="1"/>
</dbReference>
<evidence type="ECO:0000313" key="3">
    <source>
        <dbReference type="EMBL" id="KAG7399498.1"/>
    </source>
</evidence>
<dbReference type="GO" id="GO:0006629">
    <property type="term" value="P:lipid metabolic process"/>
    <property type="evidence" value="ECO:0007669"/>
    <property type="project" value="InterPro"/>
</dbReference>
<dbReference type="CDD" id="cd00519">
    <property type="entry name" value="Lipase_3"/>
    <property type="match status" value="1"/>
</dbReference>
<reference evidence="3" key="1">
    <citation type="submission" date="2021-02" db="EMBL/GenBank/DDBJ databases">
        <authorList>
            <person name="Palmer J.M."/>
        </authorList>
    </citation>
    <scope>NUCLEOTIDE SEQUENCE</scope>
    <source>
        <strain evidence="3">SCRP23</strain>
    </source>
</reference>
<gene>
    <name evidence="3" type="ORF">PHYBOEH_008733</name>
</gene>
<dbReference type="AlphaFoldDB" id="A0A8T1X543"/>
<dbReference type="Proteomes" id="UP000693981">
    <property type="component" value="Unassembled WGS sequence"/>
</dbReference>
<sequence length="694" mass="77606">MRRLHRVARPWVGRRALSGGPAGRLDVDEFLGRRLRETAKELSVEVLPALKVLSESLGLLRQSPAFSSWSASDWLVGLSVLAQYKTRQRAGGLLDEAQKRPLVVDQELLTRLLRYVRVCDAVYASSVAGFCEEAGVPRDCVLRAHPGGVVSPKCVILADHEHREIVLVVRGTASLLDFCTDLCLQNEPFQNGQGHRGMVHAAAWLEHHLRDDLVELSKEYPDYRVVTTGHSLGAAVAALTAIKLHKEFSNVHCYAFGTPACVTREIATNSYDLVTTVVNGYDCVPRLHQHSLMKLQDEISRFDWRTGLRELVAEGIQKQKDAVEKQQRAKLEELQQALRKIDYLQIKQRTNEATAKLDEVKQLASTNIKEFASDVDTLLADKLDAAFSVFKTDKLSLEHVTFVKNLLNLEDVRKGDSFWWKRIDESIIDLERLAGAVKKPEELECVLTDLRQILQQTPMASAVTSLKGAANTDTESTQLQLFRSRMDEIIDKTRASLKGKITQQVSKVSNNVKEYVNTIKGETEALSAIVQEELDGVAATISQSLPFVVGLKSDDHRASNGQPSIEKKCTLEVFEDVDPGERLKQAPSDEVGQQRNTSQTDQGQSNMLRHDPLFPPGRILYLNRALTPGSSRRDTKHIDDDRDVSEDIVEFVEVSIDEFSCVVLSNRMLLDHLCTDYERVLQAQAQVDPRSTAT</sequence>
<dbReference type="PANTHER" id="PTHR46023">
    <property type="entry name" value="LIPASE CLASS 3 PROTEIN-LIKE"/>
    <property type="match status" value="1"/>
</dbReference>
<dbReference type="PANTHER" id="PTHR46023:SF6">
    <property type="entry name" value="LIPASE CLASS 3 FAMILY PROTEIN"/>
    <property type="match status" value="1"/>
</dbReference>
<organism evidence="3 4">
    <name type="scientific">Phytophthora boehmeriae</name>
    <dbReference type="NCBI Taxonomy" id="109152"/>
    <lineage>
        <taxon>Eukaryota</taxon>
        <taxon>Sar</taxon>
        <taxon>Stramenopiles</taxon>
        <taxon>Oomycota</taxon>
        <taxon>Peronosporomycetes</taxon>
        <taxon>Peronosporales</taxon>
        <taxon>Peronosporaceae</taxon>
        <taxon>Phytophthora</taxon>
    </lineage>
</organism>
<dbReference type="EMBL" id="JAGDFL010000052">
    <property type="protein sequence ID" value="KAG7399498.1"/>
    <property type="molecule type" value="Genomic_DNA"/>
</dbReference>
<protein>
    <recommendedName>
        <fullName evidence="2">Fungal lipase-type domain-containing protein</fullName>
    </recommendedName>
</protein>
<evidence type="ECO:0000313" key="4">
    <source>
        <dbReference type="Proteomes" id="UP000693981"/>
    </source>
</evidence>
<dbReference type="InterPro" id="IPR002921">
    <property type="entry name" value="Fungal_lipase-type"/>
</dbReference>
<proteinExistence type="predicted"/>
<comment type="caution">
    <text evidence="3">The sequence shown here is derived from an EMBL/GenBank/DDBJ whole genome shotgun (WGS) entry which is preliminary data.</text>
</comment>
<name>A0A8T1X543_9STRA</name>
<feature type="compositionally biased region" description="Polar residues" evidence="1">
    <location>
        <begin position="591"/>
        <end position="607"/>
    </location>
</feature>
<feature type="region of interest" description="Disordered" evidence="1">
    <location>
        <begin position="582"/>
        <end position="610"/>
    </location>
</feature>
<evidence type="ECO:0000256" key="1">
    <source>
        <dbReference type="SAM" id="MobiDB-lite"/>
    </source>
</evidence>
<evidence type="ECO:0000259" key="2">
    <source>
        <dbReference type="Pfam" id="PF01764"/>
    </source>
</evidence>
<dbReference type="OrthoDB" id="45753at2759"/>